<dbReference type="RefSeq" id="WP_099181497.1">
    <property type="nucleotide sequence ID" value="NZ_BAQW01000004.1"/>
</dbReference>
<protein>
    <submittedName>
        <fullName evidence="1">Uncharacterized protein</fullName>
    </submittedName>
</protein>
<dbReference type="EMBL" id="BAQW01000004">
    <property type="protein sequence ID" value="GBR09533.1"/>
    <property type="molecule type" value="Genomic_DNA"/>
</dbReference>
<reference evidence="1" key="1">
    <citation type="submission" date="2013-04" db="EMBL/GenBank/DDBJ databases">
        <title>The genome sequencing project of 58 acetic acid bacteria.</title>
        <authorList>
            <person name="Okamoto-Kainuma A."/>
            <person name="Ishikawa M."/>
            <person name="Umino S."/>
            <person name="Koizumi Y."/>
            <person name="Shiwa Y."/>
            <person name="Yoshikawa H."/>
            <person name="Matsutani M."/>
            <person name="Matsushita K."/>
        </authorList>
    </citation>
    <scope>NUCLEOTIDE SEQUENCE</scope>
    <source>
        <strain evidence="1">NRIC 0228</strain>
    </source>
</reference>
<accession>A0ABQ0Q920</accession>
<name>A0ABQ0Q920_9PROT</name>
<organism evidence="1 2">
    <name type="scientific">Gluconobacter frateurii NRIC 0228</name>
    <dbReference type="NCBI Taxonomy" id="1307946"/>
    <lineage>
        <taxon>Bacteria</taxon>
        <taxon>Pseudomonadati</taxon>
        <taxon>Pseudomonadota</taxon>
        <taxon>Alphaproteobacteria</taxon>
        <taxon>Acetobacterales</taxon>
        <taxon>Acetobacteraceae</taxon>
        <taxon>Gluconobacter</taxon>
    </lineage>
</organism>
<keyword evidence="2" id="KW-1185">Reference proteome</keyword>
<comment type="caution">
    <text evidence="1">The sequence shown here is derived from an EMBL/GenBank/DDBJ whole genome shotgun (WGS) entry which is preliminary data.</text>
</comment>
<evidence type="ECO:0000313" key="2">
    <source>
        <dbReference type="Proteomes" id="UP001061070"/>
    </source>
</evidence>
<dbReference type="Proteomes" id="UP001061070">
    <property type="component" value="Unassembled WGS sequence"/>
</dbReference>
<sequence>MSSVIGYAVYRTVAVDGSPAGTVVNRVLWDGVQAWEPGDGLAAVADPDGTYRIGSVYEASE</sequence>
<evidence type="ECO:0000313" key="1">
    <source>
        <dbReference type="EMBL" id="GBR09533.1"/>
    </source>
</evidence>
<proteinExistence type="predicted"/>
<gene>
    <name evidence="1" type="ORF">AA0228_0709</name>
</gene>